<sequence>MRLRVLWSTSSFFTETLSTPAPFLNQYVEHVQKKRQSHNNVVETTETPSHTLDWIPLSSQGKIAKAPPLPSALPQDPTKKALRPTSELEMPGIKKGPSGTVPVPRVNATYLANVCQKKPPPKQPNRTKRQDAGDHWYVNADQVVNNQGGSLVISMFAPFVNNSADFSLLQTAVTAQSTKGMQTVECGWMIYPNQVSQPHIFTYFTTNGYASTGNDIGGWNQDVSGWVQVDSTYFPGTAFSTISTINGTQYDMTMEYQLYEGNWWLLVIDRFIGYYPGSLFSSVTKTGTSLANQSDTIFFYGEVYQNEAPVTNSDMGSGEFAETEFGYSAYMHNMQYLDTNGTGHDFTGVFTDSDSTRYDHQAFPSTGTAWGSFLYLGGPGSGGVVGG</sequence>
<evidence type="ECO:0000313" key="4">
    <source>
        <dbReference type="Proteomes" id="UP000235786"/>
    </source>
</evidence>
<keyword evidence="4" id="KW-1185">Reference proteome</keyword>
<reference evidence="3 4" key="1">
    <citation type="submission" date="2016-04" db="EMBL/GenBank/DDBJ databases">
        <title>A degradative enzymes factory behind the ericoid mycorrhizal symbiosis.</title>
        <authorList>
            <consortium name="DOE Joint Genome Institute"/>
            <person name="Martino E."/>
            <person name="Morin E."/>
            <person name="Grelet G."/>
            <person name="Kuo A."/>
            <person name="Kohler A."/>
            <person name="Daghino S."/>
            <person name="Barry K."/>
            <person name="Choi C."/>
            <person name="Cichocki N."/>
            <person name="Clum A."/>
            <person name="Copeland A."/>
            <person name="Hainaut M."/>
            <person name="Haridas S."/>
            <person name="Labutti K."/>
            <person name="Lindquist E."/>
            <person name="Lipzen A."/>
            <person name="Khouja H.-R."/>
            <person name="Murat C."/>
            <person name="Ohm R."/>
            <person name="Olson A."/>
            <person name="Spatafora J."/>
            <person name="Veneault-Fourrey C."/>
            <person name="Henrissat B."/>
            <person name="Grigoriev I."/>
            <person name="Martin F."/>
            <person name="Perotto S."/>
        </authorList>
    </citation>
    <scope>NUCLEOTIDE SEQUENCE [LARGE SCALE GENOMIC DNA]</scope>
    <source>
        <strain evidence="3 4">F</strain>
    </source>
</reference>
<dbReference type="AlphaFoldDB" id="A0A2J6RF44"/>
<organism evidence="3 4">
    <name type="scientific">Hyaloscypha variabilis (strain UAMH 11265 / GT02V1 / F)</name>
    <name type="common">Meliniomyces variabilis</name>
    <dbReference type="NCBI Taxonomy" id="1149755"/>
    <lineage>
        <taxon>Eukaryota</taxon>
        <taxon>Fungi</taxon>
        <taxon>Dikarya</taxon>
        <taxon>Ascomycota</taxon>
        <taxon>Pezizomycotina</taxon>
        <taxon>Leotiomycetes</taxon>
        <taxon>Helotiales</taxon>
        <taxon>Hyaloscyphaceae</taxon>
        <taxon>Hyaloscypha</taxon>
        <taxon>Hyaloscypha variabilis</taxon>
    </lineage>
</organism>
<proteinExistence type="predicted"/>
<evidence type="ECO:0000259" key="2">
    <source>
        <dbReference type="PROSITE" id="PS52045"/>
    </source>
</evidence>
<dbReference type="PANTHER" id="PTHR31589">
    <property type="entry name" value="PROTEIN, PUTATIVE (DUF239)-RELATED-RELATED"/>
    <property type="match status" value="1"/>
</dbReference>
<dbReference type="PANTHER" id="PTHR31589:SF110">
    <property type="entry name" value="PROTEIN, PUTATIVE (DUF239)-RELATED"/>
    <property type="match status" value="1"/>
</dbReference>
<dbReference type="InterPro" id="IPR053168">
    <property type="entry name" value="Glutamic_endopeptidase"/>
</dbReference>
<dbReference type="PROSITE" id="PS52045">
    <property type="entry name" value="NEPROSIN_PEP_CD"/>
    <property type="match status" value="1"/>
</dbReference>
<dbReference type="InterPro" id="IPR004314">
    <property type="entry name" value="Neprosin"/>
</dbReference>
<dbReference type="Proteomes" id="UP000235786">
    <property type="component" value="Unassembled WGS sequence"/>
</dbReference>
<protein>
    <submittedName>
        <fullName evidence="3">DUF239-domain-containing protein</fullName>
    </submittedName>
</protein>
<feature type="region of interest" description="Disordered" evidence="1">
    <location>
        <begin position="66"/>
        <end position="102"/>
    </location>
</feature>
<feature type="domain" description="Neprosin PEP catalytic" evidence="2">
    <location>
        <begin position="127"/>
        <end position="385"/>
    </location>
</feature>
<dbReference type="Pfam" id="PF03080">
    <property type="entry name" value="Neprosin"/>
    <property type="match status" value="1"/>
</dbReference>
<gene>
    <name evidence="3" type="ORF">L207DRAFT_545612</name>
</gene>
<evidence type="ECO:0000313" key="3">
    <source>
        <dbReference type="EMBL" id="PMD37144.1"/>
    </source>
</evidence>
<name>A0A2J6RF44_HYAVF</name>
<dbReference type="EMBL" id="KZ613949">
    <property type="protein sequence ID" value="PMD37144.1"/>
    <property type="molecule type" value="Genomic_DNA"/>
</dbReference>
<accession>A0A2J6RF44</accession>
<dbReference type="OrthoDB" id="1858978at2759"/>
<evidence type="ECO:0000256" key="1">
    <source>
        <dbReference type="SAM" id="MobiDB-lite"/>
    </source>
</evidence>
<dbReference type="STRING" id="1149755.A0A2J6RF44"/>